<proteinExistence type="predicted"/>
<dbReference type="OrthoDB" id="5502749at2"/>
<feature type="signal peptide" evidence="2">
    <location>
        <begin position="1"/>
        <end position="24"/>
    </location>
</feature>
<evidence type="ECO:0008006" key="5">
    <source>
        <dbReference type="Google" id="ProtNLM"/>
    </source>
</evidence>
<dbReference type="Proteomes" id="UP000019678">
    <property type="component" value="Unassembled WGS sequence"/>
</dbReference>
<evidence type="ECO:0000313" key="3">
    <source>
        <dbReference type="EMBL" id="EYF06085.1"/>
    </source>
</evidence>
<keyword evidence="4" id="KW-1185">Reference proteome</keyword>
<gene>
    <name evidence="3" type="ORF">CAP_2275</name>
</gene>
<evidence type="ECO:0000256" key="1">
    <source>
        <dbReference type="SAM" id="MobiDB-lite"/>
    </source>
</evidence>
<organism evidence="3 4">
    <name type="scientific">Chondromyces apiculatus DSM 436</name>
    <dbReference type="NCBI Taxonomy" id="1192034"/>
    <lineage>
        <taxon>Bacteria</taxon>
        <taxon>Pseudomonadati</taxon>
        <taxon>Myxococcota</taxon>
        <taxon>Polyangia</taxon>
        <taxon>Polyangiales</taxon>
        <taxon>Polyangiaceae</taxon>
        <taxon>Chondromyces</taxon>
    </lineage>
</organism>
<feature type="region of interest" description="Disordered" evidence="1">
    <location>
        <begin position="25"/>
        <end position="58"/>
    </location>
</feature>
<feature type="chain" id="PRO_5001496496" description="Lipoprotein" evidence="2">
    <location>
        <begin position="25"/>
        <end position="489"/>
    </location>
</feature>
<sequence length="489" mass="52533">MRTQRVARALSLCVLAACSSACSRKDKQEEVTPQKETPTVAETPSSAPSGAPSAGVAVAPEPATKTVPTLVAERFAPGGDALEAVYPVEGALAVVKDRRVGRIVGEKVEWLGTLPELNGSLNGSTITSVHGVWPDGIDVIYMSNNYRALQPSYFPLTGKGVQHTVLPGANGGDVLGVVHRGDSTLLGTWSFTEGFVIKNVRGPGMSFSQQSPEQAGCKEGDFEEGSRLFPLPAVTPYVFGGTPQGTLMIFGNLCVKRGPVAEVWDKPGKSRIVDLGAWVKRMSSEPTILQGTGDELWVHVDAKEPILHYQSGTFSALPTLDKPVTKVFVSQQRQLHASDGQTIHRHEDGKWVPVAHFAWPMPLQNLVLDQGTFWATSGGVQRFREGSSLAMHDGCATPFVFLYDVSDKNPADFTFPTTRKALATFPGAAELSLVEFREGTRRLGVKVPSKEQGEALLAHAKTAMKDEAPRLLCYAPTKPRAIALAPKAK</sequence>
<evidence type="ECO:0000313" key="4">
    <source>
        <dbReference type="Proteomes" id="UP000019678"/>
    </source>
</evidence>
<dbReference type="STRING" id="1192034.CAP_2275"/>
<keyword evidence="2" id="KW-0732">Signal</keyword>
<dbReference type="AlphaFoldDB" id="A0A017TBA1"/>
<comment type="caution">
    <text evidence="3">The sequence shown here is derived from an EMBL/GenBank/DDBJ whole genome shotgun (WGS) entry which is preliminary data.</text>
</comment>
<dbReference type="RefSeq" id="WP_156040761.1">
    <property type="nucleotide sequence ID" value="NZ_ASRX01000018.1"/>
</dbReference>
<protein>
    <recommendedName>
        <fullName evidence="5">Lipoprotein</fullName>
    </recommendedName>
</protein>
<evidence type="ECO:0000256" key="2">
    <source>
        <dbReference type="SAM" id="SignalP"/>
    </source>
</evidence>
<feature type="compositionally biased region" description="Low complexity" evidence="1">
    <location>
        <begin position="41"/>
        <end position="58"/>
    </location>
</feature>
<accession>A0A017TBA1</accession>
<dbReference type="EMBL" id="ASRX01000018">
    <property type="protein sequence ID" value="EYF06085.1"/>
    <property type="molecule type" value="Genomic_DNA"/>
</dbReference>
<reference evidence="3 4" key="1">
    <citation type="submission" date="2013-05" db="EMBL/GenBank/DDBJ databases">
        <title>Genome assembly of Chondromyces apiculatus DSM 436.</title>
        <authorList>
            <person name="Sharma G."/>
            <person name="Khatri I."/>
            <person name="Kaur C."/>
            <person name="Mayilraj S."/>
            <person name="Subramanian S."/>
        </authorList>
    </citation>
    <scope>NUCLEOTIDE SEQUENCE [LARGE SCALE GENOMIC DNA]</scope>
    <source>
        <strain evidence="3 4">DSM 436</strain>
    </source>
</reference>
<name>A0A017TBA1_9BACT</name>